<gene>
    <name evidence="5" type="ORF">VO01_01780</name>
</gene>
<evidence type="ECO:0000313" key="6">
    <source>
        <dbReference type="Proteomes" id="UP000032604"/>
    </source>
</evidence>
<dbReference type="InterPro" id="IPR036291">
    <property type="entry name" value="NAD(P)-bd_dom_sf"/>
</dbReference>
<dbReference type="GO" id="GO:0030497">
    <property type="term" value="P:fatty acid elongation"/>
    <property type="evidence" value="ECO:0007669"/>
    <property type="project" value="TreeGrafter"/>
</dbReference>
<dbReference type="KEGG" id="cmh:VO01_01780"/>
<name>A0A0D5CFF8_9MICO</name>
<dbReference type="Gene3D" id="3.40.50.720">
    <property type="entry name" value="NAD(P)-binding Rossmann-like Domain"/>
    <property type="match status" value="1"/>
</dbReference>
<dbReference type="PANTHER" id="PTHR42760">
    <property type="entry name" value="SHORT-CHAIN DEHYDROGENASES/REDUCTASES FAMILY MEMBER"/>
    <property type="match status" value="1"/>
</dbReference>
<dbReference type="PANTHER" id="PTHR42760:SF135">
    <property type="entry name" value="BLL7886 PROTEIN"/>
    <property type="match status" value="1"/>
</dbReference>
<evidence type="ECO:0000259" key="4">
    <source>
        <dbReference type="SMART" id="SM00822"/>
    </source>
</evidence>
<dbReference type="EMBL" id="CP011043">
    <property type="protein sequence ID" value="AJW78030.1"/>
    <property type="molecule type" value="Genomic_DNA"/>
</dbReference>
<reference evidence="5 6" key="1">
    <citation type="journal article" date="2015" name="Genome Announc.">
        <title>Complete Genome Sequence of Clavibacter michiganensis subsp. insidiosus R1-1 Using PacBio Single-Molecule Real-Time Technology.</title>
        <authorList>
            <person name="Lu Y."/>
            <person name="Samac D.A."/>
            <person name="Glazebrook J."/>
            <person name="Ishimaru C.A."/>
        </authorList>
    </citation>
    <scope>NUCLEOTIDE SEQUENCE [LARGE SCALE GENOMIC DNA]</scope>
    <source>
        <strain evidence="5 6">R1-1</strain>
    </source>
</reference>
<feature type="region of interest" description="Disordered" evidence="3">
    <location>
        <begin position="246"/>
        <end position="269"/>
    </location>
</feature>
<dbReference type="SMART" id="SM00822">
    <property type="entry name" value="PKS_KR"/>
    <property type="match status" value="1"/>
</dbReference>
<organism evidence="5 6">
    <name type="scientific">Clavibacter michiganensis subsp. insidiosus</name>
    <dbReference type="NCBI Taxonomy" id="33014"/>
    <lineage>
        <taxon>Bacteria</taxon>
        <taxon>Bacillati</taxon>
        <taxon>Actinomycetota</taxon>
        <taxon>Actinomycetes</taxon>
        <taxon>Micrococcales</taxon>
        <taxon>Microbacteriaceae</taxon>
        <taxon>Clavibacter</taxon>
    </lineage>
</organism>
<evidence type="ECO:0000313" key="5">
    <source>
        <dbReference type="EMBL" id="AJW78030.1"/>
    </source>
</evidence>
<dbReference type="SUPFAM" id="SSF51735">
    <property type="entry name" value="NAD(P)-binding Rossmann-fold domains"/>
    <property type="match status" value="1"/>
</dbReference>
<protein>
    <submittedName>
        <fullName evidence="5">Short-chain dehydrogenase</fullName>
    </submittedName>
</protein>
<dbReference type="PRINTS" id="PR00080">
    <property type="entry name" value="SDRFAMILY"/>
</dbReference>
<evidence type="ECO:0000256" key="2">
    <source>
        <dbReference type="ARBA" id="ARBA00023002"/>
    </source>
</evidence>
<dbReference type="InterPro" id="IPR057326">
    <property type="entry name" value="KR_dom"/>
</dbReference>
<sequence>MLIDLRDRVVVVSGAAQGIGRAIAERFLAEGCRVFGLDLRFRDPLPEGITAIVADVTDPASVQAAVAQVVAEAGRVDVLVNNAGINVEGSVETLEPARFQAAFDVNVGGVFLLSQAVIPAMKAAGGGRIINAASFAAVIPSVGAAAYGASNAAVVQFTRVLASELGPWGITVNAYAPGMIPTTMNGFAEMPEPAQDRLLDTLSIRRWERPDDVADLLLFLASDRAGYITGTLVDVSGGKLATQMPQRAYEGAGAPERGPRDGAASADPR</sequence>
<evidence type="ECO:0000256" key="1">
    <source>
        <dbReference type="ARBA" id="ARBA00006484"/>
    </source>
</evidence>
<keyword evidence="2" id="KW-0560">Oxidoreductase</keyword>
<accession>A0A0D5CFF8</accession>
<dbReference type="PATRIC" id="fig|33014.5.peg.376"/>
<dbReference type="RefSeq" id="WP_045526441.1">
    <property type="nucleotide sequence ID" value="NZ_CP011043.1"/>
</dbReference>
<comment type="similarity">
    <text evidence="1">Belongs to the short-chain dehydrogenases/reductases (SDR) family.</text>
</comment>
<proteinExistence type="inferred from homology"/>
<dbReference type="Pfam" id="PF13561">
    <property type="entry name" value="adh_short_C2"/>
    <property type="match status" value="1"/>
</dbReference>
<feature type="domain" description="Ketoreductase" evidence="4">
    <location>
        <begin position="8"/>
        <end position="178"/>
    </location>
</feature>
<dbReference type="CDD" id="cd05233">
    <property type="entry name" value="SDR_c"/>
    <property type="match status" value="1"/>
</dbReference>
<evidence type="ECO:0000256" key="3">
    <source>
        <dbReference type="SAM" id="MobiDB-lite"/>
    </source>
</evidence>
<dbReference type="FunFam" id="3.40.50.720:FF:000084">
    <property type="entry name" value="Short-chain dehydrogenase reductase"/>
    <property type="match status" value="1"/>
</dbReference>
<dbReference type="HOGENOM" id="CLU_010194_1_2_11"/>
<dbReference type="AlphaFoldDB" id="A0A0D5CFF8"/>
<dbReference type="OrthoDB" id="286404at2"/>
<dbReference type="Proteomes" id="UP000032604">
    <property type="component" value="Chromosome"/>
</dbReference>
<dbReference type="PRINTS" id="PR00081">
    <property type="entry name" value="GDHRDH"/>
</dbReference>
<dbReference type="GO" id="GO:0016616">
    <property type="term" value="F:oxidoreductase activity, acting on the CH-OH group of donors, NAD or NADP as acceptor"/>
    <property type="evidence" value="ECO:0007669"/>
    <property type="project" value="UniProtKB-ARBA"/>
</dbReference>
<dbReference type="InterPro" id="IPR002347">
    <property type="entry name" value="SDR_fam"/>
</dbReference>